<accession>A0A1I0SN45</accession>
<organism evidence="1 2">
    <name type="scientific">Rhodococcoides kroppenstedtii</name>
    <dbReference type="NCBI Taxonomy" id="293050"/>
    <lineage>
        <taxon>Bacteria</taxon>
        <taxon>Bacillati</taxon>
        <taxon>Actinomycetota</taxon>
        <taxon>Actinomycetes</taxon>
        <taxon>Mycobacteriales</taxon>
        <taxon>Nocardiaceae</taxon>
        <taxon>Rhodococcoides</taxon>
    </lineage>
</organism>
<gene>
    <name evidence="1" type="ORF">SAMN05444374_1021</name>
</gene>
<evidence type="ECO:0000313" key="2">
    <source>
        <dbReference type="Proteomes" id="UP000182054"/>
    </source>
</evidence>
<feature type="non-terminal residue" evidence="1">
    <location>
        <position position="37"/>
    </location>
</feature>
<dbReference type="AlphaFoldDB" id="A0A1I0SN45"/>
<proteinExistence type="predicted"/>
<protein>
    <submittedName>
        <fullName evidence="1">Uncharacterized protein</fullName>
    </submittedName>
</protein>
<name>A0A1I0SN45_9NOCA</name>
<sequence length="37" mass="4065">MAFLSTAGVFLFGAWSWSLAFGGFRGRLARGRRVAED</sequence>
<evidence type="ECO:0000313" key="1">
    <source>
        <dbReference type="EMBL" id="SFA40941.1"/>
    </source>
</evidence>
<dbReference type="EMBL" id="FOJN01000002">
    <property type="protein sequence ID" value="SFA40941.1"/>
    <property type="molecule type" value="Genomic_DNA"/>
</dbReference>
<dbReference type="Proteomes" id="UP000182054">
    <property type="component" value="Unassembled WGS sequence"/>
</dbReference>
<reference evidence="1 2" key="1">
    <citation type="submission" date="2016-10" db="EMBL/GenBank/DDBJ databases">
        <authorList>
            <person name="de Groot N.N."/>
        </authorList>
    </citation>
    <scope>NUCLEOTIDE SEQUENCE [LARGE SCALE GENOMIC DNA]</scope>
    <source>
        <strain evidence="1 2">DSM 44908</strain>
    </source>
</reference>